<evidence type="ECO:0000256" key="1">
    <source>
        <dbReference type="ARBA" id="ARBA00007469"/>
    </source>
</evidence>
<accession>A0A6A2WRW2</accession>
<dbReference type="AlphaFoldDB" id="A0A6A2WRW2"/>
<evidence type="ECO:0000256" key="2">
    <source>
        <dbReference type="RuleBase" id="RU004328"/>
    </source>
</evidence>
<name>A0A6A2WRW2_HIBSY</name>
<comment type="caution">
    <text evidence="3">The sequence shown here is derived from an EMBL/GenBank/DDBJ whole genome shotgun (WGS) entry which is preliminary data.</text>
</comment>
<dbReference type="SUPFAM" id="SSF55895">
    <property type="entry name" value="Ribonuclease Rh-like"/>
    <property type="match status" value="1"/>
</dbReference>
<dbReference type="Proteomes" id="UP000436088">
    <property type="component" value="Unassembled WGS sequence"/>
</dbReference>
<comment type="similarity">
    <text evidence="1 2">Belongs to the RNase T2 family.</text>
</comment>
<dbReference type="InterPro" id="IPR001568">
    <property type="entry name" value="RNase_T2-like"/>
</dbReference>
<dbReference type="GO" id="GO:0033897">
    <property type="term" value="F:ribonuclease T2 activity"/>
    <property type="evidence" value="ECO:0007669"/>
    <property type="project" value="InterPro"/>
</dbReference>
<dbReference type="InterPro" id="IPR036430">
    <property type="entry name" value="RNase_T2-like_sf"/>
</dbReference>
<sequence>MDDFNLIRSAITPAVHSGFGCTKFGATVLISGDDPPIAAITHIGENSFLRQCGSLKAPPPIDFYKLSLQWPPATCSGGVRCGTPIPTVFTIHGIWPQDINDNPIPGYNRTSYACYTPPPSSSSVLPTALTPIQSNLISLWPDLKNPNRTAYVFWGHEWDKHGTCSDYPYDPFRFFDSALTLRQGLTSPVMGLTRGNTYTVQQVINKIQNLTQALPEIACNTNRTTGVVQLWEIRLCYNRPASSSQLVNTIRNCPHQLPVRNGTITGPCKTMLTNVYFP</sequence>
<dbReference type="InterPro" id="IPR033130">
    <property type="entry name" value="RNase_T2_His_AS_2"/>
</dbReference>
<reference evidence="3" key="1">
    <citation type="submission" date="2019-09" db="EMBL/GenBank/DDBJ databases">
        <title>Draft genome information of white flower Hibiscus syriacus.</title>
        <authorList>
            <person name="Kim Y.-M."/>
        </authorList>
    </citation>
    <scope>NUCLEOTIDE SEQUENCE [LARGE SCALE GENOMIC DNA]</scope>
    <source>
        <strain evidence="3">YM2019G1</strain>
    </source>
</reference>
<organism evidence="3 4">
    <name type="scientific">Hibiscus syriacus</name>
    <name type="common">Rose of Sharon</name>
    <dbReference type="NCBI Taxonomy" id="106335"/>
    <lineage>
        <taxon>Eukaryota</taxon>
        <taxon>Viridiplantae</taxon>
        <taxon>Streptophyta</taxon>
        <taxon>Embryophyta</taxon>
        <taxon>Tracheophyta</taxon>
        <taxon>Spermatophyta</taxon>
        <taxon>Magnoliopsida</taxon>
        <taxon>eudicotyledons</taxon>
        <taxon>Gunneridae</taxon>
        <taxon>Pentapetalae</taxon>
        <taxon>rosids</taxon>
        <taxon>malvids</taxon>
        <taxon>Malvales</taxon>
        <taxon>Malvaceae</taxon>
        <taxon>Malvoideae</taxon>
        <taxon>Hibiscus</taxon>
    </lineage>
</organism>
<keyword evidence="4" id="KW-1185">Reference proteome</keyword>
<evidence type="ECO:0000313" key="3">
    <source>
        <dbReference type="EMBL" id="KAE8663091.1"/>
    </source>
</evidence>
<dbReference type="Gene3D" id="3.90.730.10">
    <property type="entry name" value="Ribonuclease T2-like"/>
    <property type="match status" value="1"/>
</dbReference>
<dbReference type="GO" id="GO:0006401">
    <property type="term" value="P:RNA catabolic process"/>
    <property type="evidence" value="ECO:0007669"/>
    <property type="project" value="TreeGrafter"/>
</dbReference>
<dbReference type="PROSITE" id="PS00531">
    <property type="entry name" value="RNASE_T2_2"/>
    <property type="match status" value="1"/>
</dbReference>
<dbReference type="Pfam" id="PF00445">
    <property type="entry name" value="Ribonuclease_T2"/>
    <property type="match status" value="1"/>
</dbReference>
<dbReference type="EMBL" id="VEPZ02001692">
    <property type="protein sequence ID" value="KAE8663091.1"/>
    <property type="molecule type" value="Genomic_DNA"/>
</dbReference>
<evidence type="ECO:0000313" key="4">
    <source>
        <dbReference type="Proteomes" id="UP000436088"/>
    </source>
</evidence>
<dbReference type="PANTHER" id="PTHR11240:SF84">
    <property type="entry name" value="RIBONUCLEASE 1-LIKE"/>
    <property type="match status" value="1"/>
</dbReference>
<protein>
    <submittedName>
        <fullName evidence="3">Uncharacterized protein</fullName>
    </submittedName>
</protein>
<dbReference type="GO" id="GO:0005576">
    <property type="term" value="C:extracellular region"/>
    <property type="evidence" value="ECO:0007669"/>
    <property type="project" value="TreeGrafter"/>
</dbReference>
<dbReference type="CDD" id="cd00374">
    <property type="entry name" value="RNase_T2"/>
    <property type="match status" value="1"/>
</dbReference>
<dbReference type="GO" id="GO:0003723">
    <property type="term" value="F:RNA binding"/>
    <property type="evidence" value="ECO:0007669"/>
    <property type="project" value="InterPro"/>
</dbReference>
<dbReference type="PANTHER" id="PTHR11240">
    <property type="entry name" value="RIBONUCLEASE T2"/>
    <property type="match status" value="1"/>
</dbReference>
<proteinExistence type="inferred from homology"/>
<gene>
    <name evidence="3" type="ORF">F3Y22_tig00113123pilonHSYRG00282</name>
</gene>